<dbReference type="InterPro" id="IPR013103">
    <property type="entry name" value="RVT_2"/>
</dbReference>
<evidence type="ECO:0000256" key="1">
    <source>
        <dbReference type="SAM" id="MobiDB-lite"/>
    </source>
</evidence>
<evidence type="ECO:0000313" key="4">
    <source>
        <dbReference type="Proteomes" id="UP001151760"/>
    </source>
</evidence>
<gene>
    <name evidence="3" type="ORF">Tco_1112434</name>
</gene>
<proteinExistence type="predicted"/>
<dbReference type="Pfam" id="PF07727">
    <property type="entry name" value="RVT_2"/>
    <property type="match status" value="1"/>
</dbReference>
<dbReference type="Proteomes" id="UP001151760">
    <property type="component" value="Unassembled WGS sequence"/>
</dbReference>
<dbReference type="EMBL" id="BQNB010021026">
    <property type="protein sequence ID" value="GJU02096.1"/>
    <property type="molecule type" value="Genomic_DNA"/>
</dbReference>
<name>A0ABQ5IPD6_9ASTR</name>
<reference evidence="3" key="2">
    <citation type="submission" date="2022-01" db="EMBL/GenBank/DDBJ databases">
        <authorList>
            <person name="Yamashiro T."/>
            <person name="Shiraishi A."/>
            <person name="Satake H."/>
            <person name="Nakayama K."/>
        </authorList>
    </citation>
    <scope>NUCLEOTIDE SEQUENCE</scope>
</reference>
<evidence type="ECO:0000259" key="2">
    <source>
        <dbReference type="Pfam" id="PF07727"/>
    </source>
</evidence>
<evidence type="ECO:0000313" key="3">
    <source>
        <dbReference type="EMBL" id="GJU02096.1"/>
    </source>
</evidence>
<organism evidence="3 4">
    <name type="scientific">Tanacetum coccineum</name>
    <dbReference type="NCBI Taxonomy" id="301880"/>
    <lineage>
        <taxon>Eukaryota</taxon>
        <taxon>Viridiplantae</taxon>
        <taxon>Streptophyta</taxon>
        <taxon>Embryophyta</taxon>
        <taxon>Tracheophyta</taxon>
        <taxon>Spermatophyta</taxon>
        <taxon>Magnoliopsida</taxon>
        <taxon>eudicotyledons</taxon>
        <taxon>Gunneridae</taxon>
        <taxon>Pentapetalae</taxon>
        <taxon>asterids</taxon>
        <taxon>campanulids</taxon>
        <taxon>Asterales</taxon>
        <taxon>Asteraceae</taxon>
        <taxon>Asteroideae</taxon>
        <taxon>Anthemideae</taxon>
        <taxon>Anthemidinae</taxon>
        <taxon>Tanacetum</taxon>
    </lineage>
</organism>
<feature type="region of interest" description="Disordered" evidence="1">
    <location>
        <begin position="69"/>
        <end position="121"/>
    </location>
</feature>
<feature type="domain" description="Reverse transcriptase Ty1/copia-type" evidence="2">
    <location>
        <begin position="143"/>
        <end position="209"/>
    </location>
</feature>
<protein>
    <submittedName>
        <fullName evidence="3">Retrovirus-related pol polyprotein from transposon TNT 1-94</fullName>
    </submittedName>
</protein>
<feature type="compositionally biased region" description="Polar residues" evidence="1">
    <location>
        <begin position="554"/>
        <end position="567"/>
    </location>
</feature>
<dbReference type="PANTHER" id="PTHR11439:SF495">
    <property type="entry name" value="REVERSE TRANSCRIPTASE, RNA-DEPENDENT DNA POLYMERASE-RELATED"/>
    <property type="match status" value="1"/>
</dbReference>
<feature type="compositionally biased region" description="Polar residues" evidence="1">
    <location>
        <begin position="76"/>
        <end position="94"/>
    </location>
</feature>
<keyword evidence="4" id="KW-1185">Reference proteome</keyword>
<dbReference type="PANTHER" id="PTHR11439">
    <property type="entry name" value="GAG-POL-RELATED RETROTRANSPOSON"/>
    <property type="match status" value="1"/>
</dbReference>
<reference evidence="3" key="1">
    <citation type="journal article" date="2022" name="Int. J. Mol. Sci.">
        <title>Draft Genome of Tanacetum Coccineum: Genomic Comparison of Closely Related Tanacetum-Family Plants.</title>
        <authorList>
            <person name="Yamashiro T."/>
            <person name="Shiraishi A."/>
            <person name="Nakayama K."/>
            <person name="Satake H."/>
        </authorList>
    </citation>
    <scope>NUCLEOTIDE SEQUENCE</scope>
</reference>
<accession>A0ABQ5IPD6</accession>
<feature type="region of interest" description="Disordered" evidence="1">
    <location>
        <begin position="528"/>
        <end position="598"/>
    </location>
</feature>
<comment type="caution">
    <text evidence="3">The sequence shown here is derived from an EMBL/GenBank/DDBJ whole genome shotgun (WGS) entry which is preliminary data.</text>
</comment>
<feature type="compositionally biased region" description="Polar residues" evidence="1">
    <location>
        <begin position="574"/>
        <end position="598"/>
    </location>
</feature>
<sequence length="598" mass="67244">MSFVLSCTFSVRLCPGDTAYWKIQSGIGSGPGSQLFTPGTRTRAKSSFSNTYFNPPPSVVTLVLAAAAPRPADPTGTPSSTTIDQDAPSPNNNPFVGVLIPEPSSKESSSRDVIPTNVHSVNQPPEHLRKWTKDHLLDNVIGNPSRPARLVARGYRQEKEINFEESFAPVARLEAIRIFLAYAAHKNMTFYQMVVKTVFLNGILREEDYAPRAWYDLLSSFLLSQKFSKGAIDPTLFTRKEGKDILLAKPIEKHLHEVKRIFRYLRGTINMGLWYLKDSCIAQTAFIDTDHAGFQDTRRSTSRTDINLNLSLADIAKSLKVADIDTGLSLADIDTTSELADIANLIMNPLIVQQCALDDALVAPDNRAIIGKCNMRIEPTKTQKEVTYQVALDALKLTSYYKAFLATVGVPDPPKILYASFWFTITMIKDSSSYKFKLDNKTFKEFVEPPTHEETVAFIKELGYQGELESITKMHIDHMSQPWRTFTYIINRCLSGKVIEDFMYQIDNRQSAVVRSLNMPCPRYGYIKNHKKTVKNGQAQARESEENKKKPKNQSRGQNVKRPQSNPVKEKSTHGQQKSTTTRQNLTIIQFQDPLSSS</sequence>